<comment type="caution">
    <text evidence="2">The sequence shown here is derived from an EMBL/GenBank/DDBJ whole genome shotgun (WGS) entry which is preliminary data.</text>
</comment>
<feature type="compositionally biased region" description="Polar residues" evidence="1">
    <location>
        <begin position="34"/>
        <end position="46"/>
    </location>
</feature>
<evidence type="ECO:0000313" key="2">
    <source>
        <dbReference type="EMBL" id="PXF42321.1"/>
    </source>
</evidence>
<protein>
    <recommendedName>
        <fullName evidence="4">Cytochrome c oxidase-assembly factor COX23, mitochondrial</fullName>
    </recommendedName>
</protein>
<sequence>MDDLASASSLSHRNRERKTKTIKEDHPFWPQPEKMSQSTKKSLQQETSLPGFKKLLDENPCVAEHEASLHCITNRSKSACKRFFEDYKECMKKWRREQREAKLSRM</sequence>
<dbReference type="AlphaFoldDB" id="A0A2V3IJS7"/>
<organism evidence="2 3">
    <name type="scientific">Gracilariopsis chorda</name>
    <dbReference type="NCBI Taxonomy" id="448386"/>
    <lineage>
        <taxon>Eukaryota</taxon>
        <taxon>Rhodophyta</taxon>
        <taxon>Florideophyceae</taxon>
        <taxon>Rhodymeniophycidae</taxon>
        <taxon>Gracilariales</taxon>
        <taxon>Gracilariaceae</taxon>
        <taxon>Gracilariopsis</taxon>
    </lineage>
</organism>
<dbReference type="EMBL" id="NBIV01000168">
    <property type="protein sequence ID" value="PXF42321.1"/>
    <property type="molecule type" value="Genomic_DNA"/>
</dbReference>
<name>A0A2V3IJS7_9FLOR</name>
<evidence type="ECO:0000256" key="1">
    <source>
        <dbReference type="SAM" id="MobiDB-lite"/>
    </source>
</evidence>
<feature type="region of interest" description="Disordered" evidence="1">
    <location>
        <begin position="1"/>
        <end position="46"/>
    </location>
</feature>
<dbReference type="OrthoDB" id="9971592at2759"/>
<feature type="compositionally biased region" description="Polar residues" evidence="1">
    <location>
        <begin position="1"/>
        <end position="11"/>
    </location>
</feature>
<proteinExistence type="predicted"/>
<dbReference type="Proteomes" id="UP000247409">
    <property type="component" value="Unassembled WGS sequence"/>
</dbReference>
<reference evidence="2 3" key="1">
    <citation type="journal article" date="2018" name="Mol. Biol. Evol.">
        <title>Analysis of the draft genome of the red seaweed Gracilariopsis chorda provides insights into genome size evolution in Rhodophyta.</title>
        <authorList>
            <person name="Lee J."/>
            <person name="Yang E.C."/>
            <person name="Graf L."/>
            <person name="Yang J.H."/>
            <person name="Qiu H."/>
            <person name="Zel Zion U."/>
            <person name="Chan C.X."/>
            <person name="Stephens T.G."/>
            <person name="Weber A.P.M."/>
            <person name="Boo G.H."/>
            <person name="Boo S.M."/>
            <person name="Kim K.M."/>
            <person name="Shin Y."/>
            <person name="Jung M."/>
            <person name="Lee S.J."/>
            <person name="Yim H.S."/>
            <person name="Lee J.H."/>
            <person name="Bhattacharya D."/>
            <person name="Yoon H.S."/>
        </authorList>
    </citation>
    <scope>NUCLEOTIDE SEQUENCE [LARGE SCALE GENOMIC DNA]</scope>
    <source>
        <strain evidence="2 3">SKKU-2015</strain>
        <tissue evidence="2">Whole body</tissue>
    </source>
</reference>
<dbReference type="InterPro" id="IPR009069">
    <property type="entry name" value="Cys_alpha_HP_mot_SF"/>
</dbReference>
<dbReference type="SUPFAM" id="SSF47072">
    <property type="entry name" value="Cysteine alpha-hairpin motif"/>
    <property type="match status" value="1"/>
</dbReference>
<evidence type="ECO:0000313" key="3">
    <source>
        <dbReference type="Proteomes" id="UP000247409"/>
    </source>
</evidence>
<dbReference type="PROSITE" id="PS51808">
    <property type="entry name" value="CHCH"/>
    <property type="match status" value="1"/>
</dbReference>
<gene>
    <name evidence="2" type="ORF">BWQ96_07956</name>
</gene>
<accession>A0A2V3IJS7</accession>
<evidence type="ECO:0008006" key="4">
    <source>
        <dbReference type="Google" id="ProtNLM"/>
    </source>
</evidence>
<keyword evidence="3" id="KW-1185">Reference proteome</keyword>